<comment type="caution">
    <text evidence="2">The sequence shown here is derived from an EMBL/GenBank/DDBJ whole genome shotgun (WGS) entry which is preliminary data.</text>
</comment>
<dbReference type="AlphaFoldDB" id="A0AAP6ZNW8"/>
<feature type="transmembrane region" description="Helical" evidence="1">
    <location>
        <begin position="86"/>
        <end position="109"/>
    </location>
</feature>
<proteinExistence type="predicted"/>
<protein>
    <submittedName>
        <fullName evidence="2">Uncharacterized protein</fullName>
    </submittedName>
</protein>
<keyword evidence="1" id="KW-0812">Transmembrane</keyword>
<dbReference type="EMBL" id="VTXP01000016">
    <property type="protein sequence ID" value="NOJ25429.1"/>
    <property type="molecule type" value="Genomic_DNA"/>
</dbReference>
<sequence length="132" mass="14487">MRKKEFRVEEIIDDLVAQGYEVSGSNSSIRVKMGALTGKAIIRKSTYSNTFVVSTHTWTQLIALTLVLSSILSSIFSQWGQPELSGAMWFSFSVGIPVVIMGFVSAIIAEIHLQPVRQIVRMANAKLSPTVA</sequence>
<gene>
    <name evidence="2" type="ORF">F0238_22120</name>
</gene>
<name>A0AAP6ZNW8_9VIBR</name>
<evidence type="ECO:0000313" key="3">
    <source>
        <dbReference type="Proteomes" id="UP000576645"/>
    </source>
</evidence>
<accession>A0AAP6ZNW8</accession>
<keyword evidence="1" id="KW-0472">Membrane</keyword>
<evidence type="ECO:0000313" key="2">
    <source>
        <dbReference type="EMBL" id="NOJ25429.1"/>
    </source>
</evidence>
<organism evidence="2 3">
    <name type="scientific">Vibrio coralliilyticus</name>
    <dbReference type="NCBI Taxonomy" id="190893"/>
    <lineage>
        <taxon>Bacteria</taxon>
        <taxon>Pseudomonadati</taxon>
        <taxon>Pseudomonadota</taxon>
        <taxon>Gammaproteobacteria</taxon>
        <taxon>Vibrionales</taxon>
        <taxon>Vibrionaceae</taxon>
        <taxon>Vibrio</taxon>
    </lineage>
</organism>
<evidence type="ECO:0000256" key="1">
    <source>
        <dbReference type="SAM" id="Phobius"/>
    </source>
</evidence>
<dbReference type="Proteomes" id="UP000576645">
    <property type="component" value="Unassembled WGS sequence"/>
</dbReference>
<reference evidence="2 3" key="1">
    <citation type="submission" date="2019-09" db="EMBL/GenBank/DDBJ databases">
        <title>Draft genome sequencing and comparative genomics of hatchery-associated Vibrios.</title>
        <authorList>
            <person name="Kehlet-Delgado H."/>
            <person name="Mueller R.S."/>
        </authorList>
    </citation>
    <scope>NUCLEOTIDE SEQUENCE [LARGE SCALE GENOMIC DNA]</scope>
    <source>
        <strain evidence="2 3">09-121-3</strain>
    </source>
</reference>
<feature type="transmembrane region" description="Helical" evidence="1">
    <location>
        <begin position="61"/>
        <end position="80"/>
    </location>
</feature>
<keyword evidence="1" id="KW-1133">Transmembrane helix</keyword>